<dbReference type="GO" id="GO:0003677">
    <property type="term" value="F:DNA binding"/>
    <property type="evidence" value="ECO:0007669"/>
    <property type="project" value="UniProtKB-KW"/>
</dbReference>
<dbReference type="SMART" id="SM00346">
    <property type="entry name" value="HTH_ICLR"/>
    <property type="match status" value="1"/>
</dbReference>
<evidence type="ECO:0000256" key="2">
    <source>
        <dbReference type="ARBA" id="ARBA00023125"/>
    </source>
</evidence>
<dbReference type="PANTHER" id="PTHR30136:SF39">
    <property type="entry name" value="TRANSCRIPTIONAL REGULATORY PROTEIN"/>
    <property type="match status" value="1"/>
</dbReference>
<reference evidence="6 7" key="1">
    <citation type="submission" date="2017-10" db="EMBL/GenBank/DDBJ databases">
        <title>Sequencing the genomes of 1000 actinobacteria strains.</title>
        <authorList>
            <person name="Klenk H.-P."/>
        </authorList>
    </citation>
    <scope>NUCLEOTIDE SEQUENCE [LARGE SCALE GENOMIC DNA]</scope>
    <source>
        <strain evidence="6 7">DSM 20688</strain>
    </source>
</reference>
<protein>
    <submittedName>
        <fullName evidence="6">IclR family transcriptional regulator</fullName>
    </submittedName>
</protein>
<keyword evidence="1" id="KW-0805">Transcription regulation</keyword>
<dbReference type="PROSITE" id="PS51077">
    <property type="entry name" value="HTH_ICLR"/>
    <property type="match status" value="1"/>
</dbReference>
<evidence type="ECO:0000259" key="5">
    <source>
        <dbReference type="PROSITE" id="PS51078"/>
    </source>
</evidence>
<dbReference type="RefSeq" id="WP_098389253.1">
    <property type="nucleotide sequence ID" value="NZ_LS483404.1"/>
</dbReference>
<evidence type="ECO:0000259" key="4">
    <source>
        <dbReference type="PROSITE" id="PS51077"/>
    </source>
</evidence>
<keyword evidence="3" id="KW-0804">Transcription</keyword>
<dbReference type="SUPFAM" id="SSF46785">
    <property type="entry name" value="Winged helix' DNA-binding domain"/>
    <property type="match status" value="1"/>
</dbReference>
<organism evidence="6 7">
    <name type="scientific">Corynebacterium renale</name>
    <dbReference type="NCBI Taxonomy" id="1724"/>
    <lineage>
        <taxon>Bacteria</taxon>
        <taxon>Bacillati</taxon>
        <taxon>Actinomycetota</taxon>
        <taxon>Actinomycetes</taxon>
        <taxon>Mycobacteriales</taxon>
        <taxon>Corynebacteriaceae</taxon>
        <taxon>Corynebacterium</taxon>
    </lineage>
</organism>
<dbReference type="PROSITE" id="PS51078">
    <property type="entry name" value="ICLR_ED"/>
    <property type="match status" value="1"/>
</dbReference>
<feature type="domain" description="HTH iclR-type" evidence="4">
    <location>
        <begin position="9"/>
        <end position="68"/>
    </location>
</feature>
<evidence type="ECO:0000313" key="7">
    <source>
        <dbReference type="Proteomes" id="UP000221653"/>
    </source>
</evidence>
<dbReference type="AlphaFoldDB" id="A0A2A9DQG1"/>
<dbReference type="InterPro" id="IPR029016">
    <property type="entry name" value="GAF-like_dom_sf"/>
</dbReference>
<comment type="caution">
    <text evidence="6">The sequence shown here is derived from an EMBL/GenBank/DDBJ whole genome shotgun (WGS) entry which is preliminary data.</text>
</comment>
<keyword evidence="2" id="KW-0238">DNA-binding</keyword>
<dbReference type="Gene3D" id="1.10.10.10">
    <property type="entry name" value="Winged helix-like DNA-binding domain superfamily/Winged helix DNA-binding domain"/>
    <property type="match status" value="1"/>
</dbReference>
<dbReference type="InterPro" id="IPR036390">
    <property type="entry name" value="WH_DNA-bd_sf"/>
</dbReference>
<accession>A0A2A9DQG1</accession>
<evidence type="ECO:0000256" key="1">
    <source>
        <dbReference type="ARBA" id="ARBA00023015"/>
    </source>
</evidence>
<keyword evidence="7" id="KW-1185">Reference proteome</keyword>
<dbReference type="EMBL" id="PDJF01000001">
    <property type="protein sequence ID" value="PFG28833.1"/>
    <property type="molecule type" value="Genomic_DNA"/>
</dbReference>
<dbReference type="InterPro" id="IPR014757">
    <property type="entry name" value="Tscrpt_reg_IclR_C"/>
</dbReference>
<gene>
    <name evidence="6" type="ORF">ATK06_1959</name>
</gene>
<dbReference type="SUPFAM" id="SSF55781">
    <property type="entry name" value="GAF domain-like"/>
    <property type="match status" value="1"/>
</dbReference>
<name>A0A2A9DQG1_9CORY</name>
<feature type="domain" description="IclR-ED" evidence="5">
    <location>
        <begin position="62"/>
        <end position="227"/>
    </location>
</feature>
<dbReference type="GO" id="GO:0003700">
    <property type="term" value="F:DNA-binding transcription factor activity"/>
    <property type="evidence" value="ECO:0007669"/>
    <property type="project" value="TreeGrafter"/>
</dbReference>
<evidence type="ECO:0000256" key="3">
    <source>
        <dbReference type="ARBA" id="ARBA00023163"/>
    </source>
</evidence>
<proteinExistence type="predicted"/>
<dbReference type="Pfam" id="PF09339">
    <property type="entry name" value="HTH_IclR"/>
    <property type="match status" value="1"/>
</dbReference>
<dbReference type="PANTHER" id="PTHR30136">
    <property type="entry name" value="HELIX-TURN-HELIX TRANSCRIPTIONAL REGULATOR, ICLR FAMILY"/>
    <property type="match status" value="1"/>
</dbReference>
<dbReference type="Gene3D" id="3.30.450.40">
    <property type="match status" value="1"/>
</dbReference>
<dbReference type="STRING" id="1724.GCA_001044175_00920"/>
<dbReference type="OrthoDB" id="4319317at2"/>
<evidence type="ECO:0000313" key="6">
    <source>
        <dbReference type="EMBL" id="PFG28833.1"/>
    </source>
</evidence>
<dbReference type="InterPro" id="IPR005471">
    <property type="entry name" value="Tscrpt_reg_IclR_N"/>
</dbReference>
<sequence>MEYHTTSGIKVLDRAASILNAVAHTPLSLADLSQTTGLPRATAHRIASALEVHKLLSRDEHGRWALGRCLHTPSSLIDAATPILTSLVQETGESAQLYEISGNSRVCLASEAAAAGLQNIVPTGMHMPLNAGSAARAFVAFAPLPIPRDAAFSQADIDTTRKQGWAESISERQVGLASISAPIYSPEQELVAVLSISGLADRFTPSPGALWADTITTAAAKLSSRLH</sequence>
<dbReference type="Proteomes" id="UP000221653">
    <property type="component" value="Unassembled WGS sequence"/>
</dbReference>
<dbReference type="InterPro" id="IPR036388">
    <property type="entry name" value="WH-like_DNA-bd_sf"/>
</dbReference>
<dbReference type="GO" id="GO:0045892">
    <property type="term" value="P:negative regulation of DNA-templated transcription"/>
    <property type="evidence" value="ECO:0007669"/>
    <property type="project" value="TreeGrafter"/>
</dbReference>
<dbReference type="Pfam" id="PF01614">
    <property type="entry name" value="IclR_C"/>
    <property type="match status" value="1"/>
</dbReference>
<dbReference type="InterPro" id="IPR050707">
    <property type="entry name" value="HTH_MetabolicPath_Reg"/>
</dbReference>